<keyword evidence="4 7" id="KW-0812">Transmembrane</keyword>
<dbReference type="InterPro" id="IPR002758">
    <property type="entry name" value="Cation_antiport_E"/>
</dbReference>
<dbReference type="GO" id="GO:0008324">
    <property type="term" value="F:monoatomic cation transmembrane transporter activity"/>
    <property type="evidence" value="ECO:0007669"/>
    <property type="project" value="InterPro"/>
</dbReference>
<dbReference type="Proteomes" id="UP000321934">
    <property type="component" value="Chromosome"/>
</dbReference>
<dbReference type="AlphaFoldDB" id="A0A5B8XIG3"/>
<evidence type="ECO:0000313" key="8">
    <source>
        <dbReference type="EMBL" id="QED23774.1"/>
    </source>
</evidence>
<evidence type="ECO:0000256" key="4">
    <source>
        <dbReference type="ARBA" id="ARBA00022692"/>
    </source>
</evidence>
<keyword evidence="3" id="KW-1003">Cell membrane</keyword>
<dbReference type="GO" id="GO:0005886">
    <property type="term" value="C:plasma membrane"/>
    <property type="evidence" value="ECO:0007669"/>
    <property type="project" value="UniProtKB-SubCell"/>
</dbReference>
<feature type="transmembrane region" description="Helical" evidence="7">
    <location>
        <begin position="6"/>
        <end position="24"/>
    </location>
</feature>
<evidence type="ECO:0000256" key="5">
    <source>
        <dbReference type="ARBA" id="ARBA00022989"/>
    </source>
</evidence>
<dbReference type="PANTHER" id="PTHR34584">
    <property type="entry name" value="NA(+)/H(+) ANTIPORTER SUBUNIT E1"/>
    <property type="match status" value="1"/>
</dbReference>
<name>A0A5B8XIG3_9RICK</name>
<protein>
    <submittedName>
        <fullName evidence="8">Cation transporter MnhE-like subunit</fullName>
    </submittedName>
</protein>
<evidence type="ECO:0000256" key="2">
    <source>
        <dbReference type="ARBA" id="ARBA00006228"/>
    </source>
</evidence>
<accession>A0A5B8XIG3</accession>
<proteinExistence type="inferred from homology"/>
<dbReference type="PANTHER" id="PTHR34584:SF1">
    <property type="entry name" value="NA(+)_H(+) ANTIPORTER SUBUNIT E1"/>
    <property type="match status" value="1"/>
</dbReference>
<comment type="subcellular location">
    <subcellularLocation>
        <location evidence="1">Cell membrane</location>
        <topology evidence="1">Multi-pass membrane protein</topology>
    </subcellularLocation>
</comment>
<sequence>MSSEYSFGFLIFAIIASWSTILICTSFDLIKINRDIKYKHIKHIFLYYVWVVKSVFLASIDVVRRIWSVSGSSNSGFCTIRIPKTTTIGMVAFANSVTLTPGTISVYLDGETLIVHTLDTSLEKVLVKDSVVMIRRVNKLIGYKAND</sequence>
<evidence type="ECO:0000313" key="9">
    <source>
        <dbReference type="Proteomes" id="UP000321934"/>
    </source>
</evidence>
<organism evidence="8 9">
    <name type="scientific">Candidatus Deianiraea vastatrix</name>
    <dbReference type="NCBI Taxonomy" id="2163644"/>
    <lineage>
        <taxon>Bacteria</taxon>
        <taxon>Pseudomonadati</taxon>
        <taxon>Pseudomonadota</taxon>
        <taxon>Alphaproteobacteria</taxon>
        <taxon>Rickettsiales</taxon>
        <taxon>Candidatus Deianiraeaceae</taxon>
        <taxon>Candidatus Deianiraea</taxon>
    </lineage>
</organism>
<evidence type="ECO:0000256" key="1">
    <source>
        <dbReference type="ARBA" id="ARBA00004651"/>
    </source>
</evidence>
<reference evidence="8 9" key="1">
    <citation type="journal article" date="2019" name="ISME J.">
        <title>Deianiraea, an extracellular bacterium associated with the ciliate Paramecium, suggests an alternative scenario for the evolution of Rickettsiales.</title>
        <authorList>
            <person name="Castelli M."/>
            <person name="Sabaneyeva E."/>
            <person name="Lanzoni O."/>
            <person name="Lebedeva N."/>
            <person name="Floriano A.M."/>
            <person name="Gaiarsa S."/>
            <person name="Benken K."/>
            <person name="Modeo L."/>
            <person name="Bandi C."/>
            <person name="Potekhin A."/>
            <person name="Sassera D."/>
            <person name="Petroni G."/>
        </authorList>
    </citation>
    <scope>NUCLEOTIDE SEQUENCE [LARGE SCALE GENOMIC DNA]</scope>
    <source>
        <strain evidence="8">CyL4-1</strain>
    </source>
</reference>
<keyword evidence="9" id="KW-1185">Reference proteome</keyword>
<evidence type="ECO:0000256" key="7">
    <source>
        <dbReference type="SAM" id="Phobius"/>
    </source>
</evidence>
<comment type="similarity">
    <text evidence="2">Belongs to the CPA3 antiporters (TC 2.A.63) subunit E family.</text>
</comment>
<dbReference type="EMBL" id="CP029077">
    <property type="protein sequence ID" value="QED23774.1"/>
    <property type="molecule type" value="Genomic_DNA"/>
</dbReference>
<feature type="transmembrane region" description="Helical" evidence="7">
    <location>
        <begin position="45"/>
        <end position="67"/>
    </location>
</feature>
<dbReference type="Pfam" id="PF01899">
    <property type="entry name" value="MNHE"/>
    <property type="match status" value="1"/>
</dbReference>
<keyword evidence="6 7" id="KW-0472">Membrane</keyword>
<gene>
    <name evidence="8" type="ORF">Deia_00990</name>
</gene>
<evidence type="ECO:0000256" key="6">
    <source>
        <dbReference type="ARBA" id="ARBA00023136"/>
    </source>
</evidence>
<evidence type="ECO:0000256" key="3">
    <source>
        <dbReference type="ARBA" id="ARBA00022475"/>
    </source>
</evidence>
<keyword evidence="5 7" id="KW-1133">Transmembrane helix</keyword>